<protein>
    <submittedName>
        <fullName evidence="7">Epidermal growth factor receptor</fullName>
    </submittedName>
</protein>
<sequence>MPPPKFHDTSSPLMVTPPSAEAHWAVRVEEKAKFDGIFESLLPINGLLSGDKVKPVLMNSKLPLDVLGRVWDLSDIDKDGHLDRDEFAVAMHLVYRALEKEPVPSVLPPSLIPPSKRKKTVFPGAVPVLPASPPPKDSLRSTPSHGSVSSLNSTGSLSPKHSLKQTQPTVSWVVPVADKMRFDEIFLKTDLDLDGYVSGQEVKEIFMHSGLTQNLLAHIWRPVKMETARVGEGQRKRETQNLKQAPGSELSAPSPTRGSNPQTDGSSSLGSGEFTGVKELDDISQEIAQLQREKYSLEQDIREKEEAIRQKTNEVQELQNDLDRETSSLQELEAQKQDAQDRLDEMDQQKAKLRDMLSDVRQKCQDETQMISSLKTQIQSQESDLKSQEDDLNRAKSELNRLQQEETQLEQSIQAGKVQLETIIKSLKSTQDEINQARSKLSQLHESHQEAHRTLEQYDEVLDGAHGASLTNLADLSEAISLTERGGFGAMDDPFKNKALLFSNNAQELHPDPFQTEDPFKSDPFKGADPFKGDPFQNDPFAEQQTASADPFGGDPFKESDPFRGSAPDDFFKKQTKNDPFTSDPFTKNPSLPSKLDPFESSEPFSSSSVSSKGSGPFGTLDPFGSGSFNSAEGFADFSQMSKPPTSGPFTSSFGGAGFPDDPFKSKQDTPALPPKKPAPPRPKPPSGKSTPVSQLGSADFPEPPDPFQPLGADSSDPFQNKKGFGDPFSGKDPFAPSSSAKPSKASSLGFADFTSFGNEEQQLAWAKRESEKAEQERLARLRRQEQEDLELAIALSKADMPAA</sequence>
<keyword evidence="2" id="KW-0106">Calcium</keyword>
<dbReference type="PROSITE" id="PS50031">
    <property type="entry name" value="EH"/>
    <property type="match status" value="2"/>
</dbReference>
<dbReference type="Pfam" id="PF12763">
    <property type="entry name" value="EH"/>
    <property type="match status" value="1"/>
</dbReference>
<dbReference type="InterPro" id="IPR000261">
    <property type="entry name" value="EH_dom"/>
</dbReference>
<evidence type="ECO:0000313" key="7">
    <source>
        <dbReference type="EMBL" id="VFV45231.1"/>
    </source>
</evidence>
<dbReference type="FunFam" id="1.10.238.10:FF:000026">
    <property type="entry name" value="Epidermal growth factor receptor pathway substrate 15-like 1"/>
    <property type="match status" value="1"/>
</dbReference>
<evidence type="ECO:0000259" key="6">
    <source>
        <dbReference type="PROSITE" id="PS50222"/>
    </source>
</evidence>
<feature type="compositionally biased region" description="Low complexity" evidence="4">
    <location>
        <begin position="599"/>
        <end position="619"/>
    </location>
</feature>
<keyword evidence="3" id="KW-0175">Coiled coil</keyword>
<dbReference type="PROSITE" id="PS00018">
    <property type="entry name" value="EF_HAND_1"/>
    <property type="match status" value="1"/>
</dbReference>
<dbReference type="SMART" id="SM00726">
    <property type="entry name" value="UIM"/>
    <property type="match status" value="2"/>
</dbReference>
<feature type="compositionally biased region" description="Low complexity" evidence="4">
    <location>
        <begin position="736"/>
        <end position="748"/>
    </location>
</feature>
<feature type="compositionally biased region" description="Basic and acidic residues" evidence="4">
    <location>
        <begin position="518"/>
        <end position="532"/>
    </location>
</feature>
<feature type="domain" description="EF-hand" evidence="6">
    <location>
        <begin position="62"/>
        <end position="97"/>
    </location>
</feature>
<feature type="domain" description="EF-hand" evidence="6">
    <location>
        <begin position="177"/>
        <end position="212"/>
    </location>
</feature>
<dbReference type="InterPro" id="IPR002048">
    <property type="entry name" value="EF_hand_dom"/>
</dbReference>
<feature type="compositionally biased region" description="Polar residues" evidence="4">
    <location>
        <begin position="578"/>
        <end position="592"/>
    </location>
</feature>
<feature type="region of interest" description="Disordered" evidence="4">
    <location>
        <begin position="509"/>
        <end position="753"/>
    </location>
</feature>
<organism evidence="7 8">
    <name type="scientific">Lynx pardinus</name>
    <name type="common">Iberian lynx</name>
    <name type="synonym">Felis pardina</name>
    <dbReference type="NCBI Taxonomy" id="191816"/>
    <lineage>
        <taxon>Eukaryota</taxon>
        <taxon>Metazoa</taxon>
        <taxon>Chordata</taxon>
        <taxon>Craniata</taxon>
        <taxon>Vertebrata</taxon>
        <taxon>Euteleostomi</taxon>
        <taxon>Mammalia</taxon>
        <taxon>Eutheria</taxon>
        <taxon>Laurasiatheria</taxon>
        <taxon>Carnivora</taxon>
        <taxon>Feliformia</taxon>
        <taxon>Felidae</taxon>
        <taxon>Felinae</taxon>
        <taxon>Lynx</taxon>
    </lineage>
</organism>
<feature type="compositionally biased region" description="Low complexity" evidence="4">
    <location>
        <begin position="144"/>
        <end position="158"/>
    </location>
</feature>
<feature type="region of interest" description="Disordered" evidence="4">
    <location>
        <begin position="228"/>
        <end position="274"/>
    </location>
</feature>
<dbReference type="CDD" id="cd00052">
    <property type="entry name" value="EH"/>
    <property type="match status" value="1"/>
</dbReference>
<feature type="compositionally biased region" description="Basic and acidic residues" evidence="4">
    <location>
        <begin position="228"/>
        <end position="240"/>
    </location>
</feature>
<dbReference type="PROSITE" id="PS50222">
    <property type="entry name" value="EF_HAND_2"/>
    <property type="match status" value="2"/>
</dbReference>
<proteinExistence type="predicted"/>
<feature type="region of interest" description="Disordered" evidence="4">
    <location>
        <begin position="124"/>
        <end position="165"/>
    </location>
</feature>
<dbReference type="SMART" id="SM00027">
    <property type="entry name" value="EH"/>
    <property type="match status" value="2"/>
</dbReference>
<evidence type="ECO:0000259" key="5">
    <source>
        <dbReference type="PROSITE" id="PS50031"/>
    </source>
</evidence>
<keyword evidence="1" id="KW-0479">Metal-binding</keyword>
<evidence type="ECO:0000256" key="2">
    <source>
        <dbReference type="ARBA" id="ARBA00022837"/>
    </source>
</evidence>
<dbReference type="FunFam" id="1.10.287.1490:FF:000002">
    <property type="entry name" value="epidermal growth factor receptor substrate 15-like 1 isoform X2"/>
    <property type="match status" value="1"/>
</dbReference>
<dbReference type="EMBL" id="CAAGRJ010037056">
    <property type="protein sequence ID" value="VFV45231.1"/>
    <property type="molecule type" value="Genomic_DNA"/>
</dbReference>
<dbReference type="PROSITE" id="PS50330">
    <property type="entry name" value="UIM"/>
    <property type="match status" value="2"/>
</dbReference>
<dbReference type="GO" id="GO:0005737">
    <property type="term" value="C:cytoplasm"/>
    <property type="evidence" value="ECO:0007669"/>
    <property type="project" value="TreeGrafter"/>
</dbReference>
<evidence type="ECO:0000256" key="4">
    <source>
        <dbReference type="SAM" id="MobiDB-lite"/>
    </source>
</evidence>
<evidence type="ECO:0000256" key="3">
    <source>
        <dbReference type="SAM" id="Coils"/>
    </source>
</evidence>
<name>A0A485PF28_LYNPA</name>
<reference evidence="7 8" key="1">
    <citation type="submission" date="2019-01" db="EMBL/GenBank/DDBJ databases">
        <authorList>
            <person name="Alioto T."/>
            <person name="Alioto T."/>
        </authorList>
    </citation>
    <scope>NUCLEOTIDE SEQUENCE [LARGE SCALE GENOMIC DNA]</scope>
</reference>
<dbReference type="GO" id="GO:0006897">
    <property type="term" value="P:endocytosis"/>
    <property type="evidence" value="ECO:0007669"/>
    <property type="project" value="TreeGrafter"/>
</dbReference>
<accession>A0A485PF28</accession>
<dbReference type="InterPro" id="IPR011992">
    <property type="entry name" value="EF-hand-dom_pair"/>
</dbReference>
<keyword evidence="7" id="KW-0675">Receptor</keyword>
<feature type="compositionally biased region" description="Pro residues" evidence="4">
    <location>
        <begin position="672"/>
        <end position="686"/>
    </location>
</feature>
<feature type="domain" description="EH" evidence="5">
    <location>
        <begin position="178"/>
        <end position="220"/>
    </location>
</feature>
<feature type="coiled-coil region" evidence="3">
    <location>
        <begin position="280"/>
        <end position="447"/>
    </location>
</feature>
<dbReference type="InterPro" id="IPR003903">
    <property type="entry name" value="UIM_dom"/>
</dbReference>
<feature type="compositionally biased region" description="Polar residues" evidence="4">
    <location>
        <begin position="251"/>
        <end position="270"/>
    </location>
</feature>
<dbReference type="Gene3D" id="1.10.287.1490">
    <property type="match status" value="1"/>
</dbReference>
<evidence type="ECO:0000256" key="1">
    <source>
        <dbReference type="ARBA" id="ARBA00022723"/>
    </source>
</evidence>
<dbReference type="SUPFAM" id="SSF47473">
    <property type="entry name" value="EF-hand"/>
    <property type="match status" value="2"/>
</dbReference>
<dbReference type="GO" id="GO:0005509">
    <property type="term" value="F:calcium ion binding"/>
    <property type="evidence" value="ECO:0007669"/>
    <property type="project" value="InterPro"/>
</dbReference>
<dbReference type="SMART" id="SM00054">
    <property type="entry name" value="EFh"/>
    <property type="match status" value="2"/>
</dbReference>
<feature type="domain" description="EH" evidence="5">
    <location>
        <begin position="30"/>
        <end position="118"/>
    </location>
</feature>
<feature type="compositionally biased region" description="Polar residues" evidence="4">
    <location>
        <begin position="639"/>
        <end position="654"/>
    </location>
</feature>
<dbReference type="SUPFAM" id="SSF90257">
    <property type="entry name" value="Myosin rod fragments"/>
    <property type="match status" value="1"/>
</dbReference>
<gene>
    <name evidence="7" type="ORF">LYPA_23C016301</name>
</gene>
<keyword evidence="8" id="KW-1185">Reference proteome</keyword>
<evidence type="ECO:0000313" key="8">
    <source>
        <dbReference type="Proteomes" id="UP000386466"/>
    </source>
</evidence>
<dbReference type="PANTHER" id="PTHR11216:SF69">
    <property type="entry name" value="EPIDERMAL GROWTH FACTOR RECEPTOR SUBSTRATE 15-LIKE 1"/>
    <property type="match status" value="1"/>
</dbReference>
<dbReference type="Proteomes" id="UP000386466">
    <property type="component" value="Unassembled WGS sequence"/>
</dbReference>
<dbReference type="GO" id="GO:0005886">
    <property type="term" value="C:plasma membrane"/>
    <property type="evidence" value="ECO:0007669"/>
    <property type="project" value="TreeGrafter"/>
</dbReference>
<dbReference type="Gene3D" id="1.10.238.10">
    <property type="entry name" value="EF-hand"/>
    <property type="match status" value="2"/>
</dbReference>
<dbReference type="InterPro" id="IPR018247">
    <property type="entry name" value="EF_Hand_1_Ca_BS"/>
</dbReference>
<dbReference type="PANTHER" id="PTHR11216">
    <property type="entry name" value="EH DOMAIN"/>
    <property type="match status" value="1"/>
</dbReference>
<dbReference type="GO" id="GO:0016197">
    <property type="term" value="P:endosomal transport"/>
    <property type="evidence" value="ECO:0007669"/>
    <property type="project" value="TreeGrafter"/>
</dbReference>
<dbReference type="AlphaFoldDB" id="A0A485PF28"/>